<evidence type="ECO:0000313" key="2">
    <source>
        <dbReference type="EMBL" id="TLQ45739.1"/>
    </source>
</evidence>
<feature type="region of interest" description="Disordered" evidence="1">
    <location>
        <begin position="68"/>
        <end position="116"/>
    </location>
</feature>
<protein>
    <submittedName>
        <fullName evidence="2">Uncharacterized protein</fullName>
    </submittedName>
</protein>
<sequence>MSIALLEPDLLRETVCQGCWLRPAVTKGLATGLARCGACADANVPARVDLFPPLGVYRLTGRAVGPKGPVRWTAAGQIEPVHAERHRGPGAPQSPPDPGPPLPSPAPTPTPGRPPV</sequence>
<evidence type="ECO:0000313" key="3">
    <source>
        <dbReference type="Proteomes" id="UP000305921"/>
    </source>
</evidence>
<name>A0A5R9EA52_9ACTN</name>
<proteinExistence type="predicted"/>
<dbReference type="EMBL" id="VAWE01000001">
    <property type="protein sequence ID" value="TLQ45739.1"/>
    <property type="molecule type" value="Genomic_DNA"/>
</dbReference>
<gene>
    <name evidence="2" type="ORF">FEF34_24555</name>
</gene>
<accession>A0A5R9EA52</accession>
<dbReference type="AlphaFoldDB" id="A0A5R9EA52"/>
<organism evidence="2 3">
    <name type="scientific">Streptomyces marianii</name>
    <dbReference type="NCBI Taxonomy" id="1817406"/>
    <lineage>
        <taxon>Bacteria</taxon>
        <taxon>Bacillati</taxon>
        <taxon>Actinomycetota</taxon>
        <taxon>Actinomycetes</taxon>
        <taxon>Kitasatosporales</taxon>
        <taxon>Streptomycetaceae</taxon>
        <taxon>Streptomyces</taxon>
    </lineage>
</organism>
<dbReference type="Proteomes" id="UP000305921">
    <property type="component" value="Unassembled WGS sequence"/>
</dbReference>
<keyword evidence="3" id="KW-1185">Reference proteome</keyword>
<evidence type="ECO:0000256" key="1">
    <source>
        <dbReference type="SAM" id="MobiDB-lite"/>
    </source>
</evidence>
<comment type="caution">
    <text evidence="2">The sequence shown here is derived from an EMBL/GenBank/DDBJ whole genome shotgun (WGS) entry which is preliminary data.</text>
</comment>
<dbReference type="OrthoDB" id="4295376at2"/>
<reference evidence="2 3" key="1">
    <citation type="submission" date="2019-05" db="EMBL/GenBank/DDBJ databases">
        <title>Streptomyces marianii sp. nov., a novel marine actinomycete from southern coast of India.</title>
        <authorList>
            <person name="Iniyan A.M."/>
            <person name="Wink J."/>
            <person name="Ramprasad E."/>
            <person name="Ramana C.V."/>
            <person name="Bunk B."/>
            <person name="Sproer C."/>
            <person name="Joseph F.-J.R.S."/>
            <person name="Vincent S.G.P."/>
        </authorList>
    </citation>
    <scope>NUCLEOTIDE SEQUENCE [LARGE SCALE GENOMIC DNA]</scope>
    <source>
        <strain evidence="2 3">ICN19</strain>
    </source>
</reference>
<feature type="compositionally biased region" description="Pro residues" evidence="1">
    <location>
        <begin position="92"/>
        <end position="116"/>
    </location>
</feature>